<gene>
    <name evidence="3" type="ordered locus">Isop_1723</name>
</gene>
<organism evidence="3 4">
    <name type="scientific">Isosphaera pallida (strain ATCC 43644 / DSM 9630 / IS1B)</name>
    <dbReference type="NCBI Taxonomy" id="575540"/>
    <lineage>
        <taxon>Bacteria</taxon>
        <taxon>Pseudomonadati</taxon>
        <taxon>Planctomycetota</taxon>
        <taxon>Planctomycetia</taxon>
        <taxon>Isosphaerales</taxon>
        <taxon>Isosphaeraceae</taxon>
        <taxon>Isosphaera</taxon>
    </lineage>
</organism>
<evidence type="ECO:0000256" key="2">
    <source>
        <dbReference type="SAM" id="Phobius"/>
    </source>
</evidence>
<feature type="region of interest" description="Disordered" evidence="1">
    <location>
        <begin position="351"/>
        <end position="414"/>
    </location>
</feature>
<evidence type="ECO:0000313" key="3">
    <source>
        <dbReference type="EMBL" id="ADV62307.1"/>
    </source>
</evidence>
<feature type="transmembrane region" description="Helical" evidence="2">
    <location>
        <begin position="113"/>
        <end position="134"/>
    </location>
</feature>
<feature type="transmembrane region" description="Helical" evidence="2">
    <location>
        <begin position="140"/>
        <end position="158"/>
    </location>
</feature>
<dbReference type="Proteomes" id="UP000008631">
    <property type="component" value="Chromosome"/>
</dbReference>
<reference evidence="3 4" key="2">
    <citation type="journal article" date="2011" name="Stand. Genomic Sci.">
        <title>Complete genome sequence of Isosphaera pallida type strain (IS1B).</title>
        <authorList>
            <consortium name="US DOE Joint Genome Institute (JGI-PGF)"/>
            <person name="Goker M."/>
            <person name="Cleland D."/>
            <person name="Saunders E."/>
            <person name="Lapidus A."/>
            <person name="Nolan M."/>
            <person name="Lucas S."/>
            <person name="Hammon N."/>
            <person name="Deshpande S."/>
            <person name="Cheng J.F."/>
            <person name="Tapia R."/>
            <person name="Han C."/>
            <person name="Goodwin L."/>
            <person name="Pitluck S."/>
            <person name="Liolios K."/>
            <person name="Pagani I."/>
            <person name="Ivanova N."/>
            <person name="Mavromatis K."/>
            <person name="Pati A."/>
            <person name="Chen A."/>
            <person name="Palaniappan K."/>
            <person name="Land M."/>
            <person name="Hauser L."/>
            <person name="Chang Y.J."/>
            <person name="Jeffries C.D."/>
            <person name="Detter J.C."/>
            <person name="Beck B."/>
            <person name="Woyke T."/>
            <person name="Bristow J."/>
            <person name="Eisen J.A."/>
            <person name="Markowitz V."/>
            <person name="Hugenholtz P."/>
            <person name="Kyrpides N.C."/>
            <person name="Klenk H.P."/>
        </authorList>
    </citation>
    <scope>NUCLEOTIDE SEQUENCE [LARGE SCALE GENOMIC DNA]</scope>
    <source>
        <strain evidence="4">ATCC 43644 / DSM 9630 / IS1B</strain>
    </source>
</reference>
<keyword evidence="4" id="KW-1185">Reference proteome</keyword>
<evidence type="ECO:0000256" key="1">
    <source>
        <dbReference type="SAM" id="MobiDB-lite"/>
    </source>
</evidence>
<reference key="1">
    <citation type="submission" date="2010-11" db="EMBL/GenBank/DDBJ databases">
        <title>The complete sequence of chromosome of Isophaera pallida ATCC 43644.</title>
        <authorList>
            <consortium name="US DOE Joint Genome Institute (JGI-PGF)"/>
            <person name="Lucas S."/>
            <person name="Copeland A."/>
            <person name="Lapidus A."/>
            <person name="Bruce D."/>
            <person name="Goodwin L."/>
            <person name="Pitluck S."/>
            <person name="Kyrpides N."/>
            <person name="Mavromatis K."/>
            <person name="Pagani I."/>
            <person name="Ivanova N."/>
            <person name="Saunders E."/>
            <person name="Brettin T."/>
            <person name="Detter J.C."/>
            <person name="Han C."/>
            <person name="Tapia R."/>
            <person name="Land M."/>
            <person name="Hauser L."/>
            <person name="Markowitz V."/>
            <person name="Cheng J.-F."/>
            <person name="Hugenholtz P."/>
            <person name="Woyke T."/>
            <person name="Wu D."/>
            <person name="Eisen J.A."/>
        </authorList>
    </citation>
    <scope>NUCLEOTIDE SEQUENCE</scope>
    <source>
        <strain>ATCC 43644</strain>
    </source>
</reference>
<dbReference type="HOGENOM" id="CLU_663550_0_0_0"/>
<feature type="compositionally biased region" description="Basic and acidic residues" evidence="1">
    <location>
        <begin position="395"/>
        <end position="406"/>
    </location>
</feature>
<accession>E8R0W1</accession>
<feature type="transmembrane region" description="Helical" evidence="2">
    <location>
        <begin position="84"/>
        <end position="106"/>
    </location>
</feature>
<dbReference type="STRING" id="575540.Isop_1723"/>
<dbReference type="EMBL" id="CP002353">
    <property type="protein sequence ID" value="ADV62307.1"/>
    <property type="molecule type" value="Genomic_DNA"/>
</dbReference>
<keyword evidence="2" id="KW-1133">Transmembrane helix</keyword>
<dbReference type="KEGG" id="ipa:Isop_1723"/>
<evidence type="ECO:0000313" key="4">
    <source>
        <dbReference type="Proteomes" id="UP000008631"/>
    </source>
</evidence>
<proteinExistence type="predicted"/>
<dbReference type="RefSeq" id="WP_013564595.1">
    <property type="nucleotide sequence ID" value="NC_014962.1"/>
</dbReference>
<sequence>MSIAVECECGRHRLLLHEEFLDQVVPCPYCPRQFKVGRDKIRATVGGSGGTIGEPRATASEAGVSPRLQLPSSSPGTIMGRHPLQGTIVLLGWIAALCGLLATACLRLDQTGGAISLGGLGGLFALAGIIIGIISSQTLAAPAIALLFCGSIAGMAMTESIKPTLQKMFPNWMGEAEPLLERIRPAATPFDQPAMLGDLQFRIRSARLERPLVQDIHSRTGTTTRYPDIGLVVAIEVRNLAKTRQLYKIRPSLLDNRGFYYKEVLMPSYRLLERDLIERDLLPQQKVQEVYFFEPPAPGVEFLELELKSGVEKSRSLVVLRIPVNRIERDQSAGDEMDDLFDLLDARIGVAPESGGQPERGRSSSPLLDQLGTEASRSGVNQDSQPDRLNPPAIPRERRPITERLRPGAGDSPP</sequence>
<protein>
    <submittedName>
        <fullName evidence="3">Uncharacterized protein</fullName>
    </submittedName>
</protein>
<name>E8R0W1_ISOPI</name>
<feature type="region of interest" description="Disordered" evidence="1">
    <location>
        <begin position="47"/>
        <end position="67"/>
    </location>
</feature>
<keyword evidence="2" id="KW-0812">Transmembrane</keyword>
<dbReference type="InParanoid" id="E8R0W1"/>
<feature type="compositionally biased region" description="Polar residues" evidence="1">
    <location>
        <begin position="363"/>
        <end position="384"/>
    </location>
</feature>
<keyword evidence="2" id="KW-0472">Membrane</keyword>
<dbReference type="AlphaFoldDB" id="E8R0W1"/>